<organism evidence="1 2">
    <name type="scientific">Corynebacterium appendicis CIP 107643</name>
    <dbReference type="NCBI Taxonomy" id="1161099"/>
    <lineage>
        <taxon>Bacteria</taxon>
        <taxon>Bacillati</taxon>
        <taxon>Actinomycetota</taxon>
        <taxon>Actinomycetes</taxon>
        <taxon>Mycobacteriales</taxon>
        <taxon>Corynebacteriaceae</taxon>
        <taxon>Corynebacterium</taxon>
    </lineage>
</organism>
<reference evidence="2" key="1">
    <citation type="submission" date="2017-01" db="EMBL/GenBank/DDBJ databases">
        <authorList>
            <person name="Varghese N."/>
            <person name="Submissions S."/>
        </authorList>
    </citation>
    <scope>NUCLEOTIDE SEQUENCE [LARGE SCALE GENOMIC DNA]</scope>
    <source>
        <strain evidence="2">DSM 44531</strain>
    </source>
</reference>
<proteinExistence type="predicted"/>
<evidence type="ECO:0008006" key="3">
    <source>
        <dbReference type="Google" id="ProtNLM"/>
    </source>
</evidence>
<accession>A0A1N7JBQ3</accession>
<gene>
    <name evidence="1" type="ORF">SAMN05444817_105133</name>
</gene>
<dbReference type="EMBL" id="FTOF01000005">
    <property type="protein sequence ID" value="SIS46717.1"/>
    <property type="molecule type" value="Genomic_DNA"/>
</dbReference>
<keyword evidence="2" id="KW-1185">Reference proteome</keyword>
<evidence type="ECO:0000313" key="2">
    <source>
        <dbReference type="Proteomes" id="UP000186292"/>
    </source>
</evidence>
<sequence>MHILNLDTAATETNLDSLRADADALTPTSLPQLPAAGPLAGLATAITNAVAAANDQAVLLTDEARRVADNMSVFSDKASLIDVSTAHSFKALHP</sequence>
<dbReference type="AlphaFoldDB" id="A0A1N7JBQ3"/>
<protein>
    <recommendedName>
        <fullName evidence="3">Excreted virulence factor EspC, type VII ESX diderm</fullName>
    </recommendedName>
</protein>
<dbReference type="OrthoDB" id="9902063at2"/>
<dbReference type="STRING" id="1161099.SAMN05444817_105133"/>
<name>A0A1N7JBQ3_9CORY</name>
<dbReference type="RefSeq" id="WP_076599209.1">
    <property type="nucleotide sequence ID" value="NZ_CP046976.1"/>
</dbReference>
<dbReference type="Proteomes" id="UP000186292">
    <property type="component" value="Unassembled WGS sequence"/>
</dbReference>
<evidence type="ECO:0000313" key="1">
    <source>
        <dbReference type="EMBL" id="SIS46717.1"/>
    </source>
</evidence>